<proteinExistence type="predicted"/>
<protein>
    <submittedName>
        <fullName evidence="3">PaaX family transcriptional regulator</fullName>
    </submittedName>
</protein>
<dbReference type="Pfam" id="PF07848">
    <property type="entry name" value="PaaX"/>
    <property type="match status" value="1"/>
</dbReference>
<dbReference type="RefSeq" id="WP_187808401.1">
    <property type="nucleotide sequence ID" value="NZ_LZEU01000001.1"/>
</dbReference>
<dbReference type="InterPro" id="IPR036388">
    <property type="entry name" value="WH-like_DNA-bd_sf"/>
</dbReference>
<evidence type="ECO:0000313" key="3">
    <source>
        <dbReference type="EMBL" id="MBC9252961.1"/>
    </source>
</evidence>
<dbReference type="EMBL" id="LZEU01000001">
    <property type="protein sequence ID" value="MBC9252961.1"/>
    <property type="molecule type" value="Genomic_DNA"/>
</dbReference>
<evidence type="ECO:0000313" key="4">
    <source>
        <dbReference type="Proteomes" id="UP000744555"/>
    </source>
</evidence>
<keyword evidence="4" id="KW-1185">Reference proteome</keyword>
<evidence type="ECO:0000259" key="1">
    <source>
        <dbReference type="Pfam" id="PF07848"/>
    </source>
</evidence>
<dbReference type="Pfam" id="PF08223">
    <property type="entry name" value="PaaX_C"/>
    <property type="match status" value="1"/>
</dbReference>
<name>A0ABR7S8L8_AQUAC</name>
<comment type="caution">
    <text evidence="3">The sequence shown here is derived from an EMBL/GenBank/DDBJ whole genome shotgun (WGS) entry which is preliminary data.</text>
</comment>
<evidence type="ECO:0000259" key="2">
    <source>
        <dbReference type="Pfam" id="PF08223"/>
    </source>
</evidence>
<accession>A0ABR7S8L8</accession>
<dbReference type="Gene3D" id="1.10.10.10">
    <property type="entry name" value="Winged helix-like DNA-binding domain superfamily/Winged helix DNA-binding domain"/>
    <property type="match status" value="1"/>
</dbReference>
<dbReference type="Proteomes" id="UP000744555">
    <property type="component" value="Unassembled WGS sequence"/>
</dbReference>
<dbReference type="PANTHER" id="PTHR30319">
    <property type="entry name" value="PHENYLACETIC ACID REGULATOR-RELATED TRANSCRIPTIONAL REPRESSOR"/>
    <property type="match status" value="1"/>
</dbReference>
<feature type="domain" description="Transcriptional repressor PaaX-like C-terminal" evidence="2">
    <location>
        <begin position="173"/>
        <end position="254"/>
    </location>
</feature>
<dbReference type="Gene3D" id="3.30.70.2650">
    <property type="match status" value="1"/>
</dbReference>
<dbReference type="InterPro" id="IPR013225">
    <property type="entry name" value="PaaX_C"/>
</dbReference>
<reference evidence="3 4" key="1">
    <citation type="submission" date="2016-06" db="EMBL/GenBank/DDBJ databases">
        <authorList>
            <person name="Ramos C."/>
            <person name="Pintado A."/>
            <person name="Crespo-Gomez J.I."/>
        </authorList>
    </citation>
    <scope>NUCLEOTIDE SEQUENCE [LARGE SCALE GENOMIC DNA]</scope>
    <source>
        <strain evidence="3 4">AVO110</strain>
    </source>
</reference>
<feature type="domain" description="Transcriptional repressor PaaX-like N-terminal" evidence="1">
    <location>
        <begin position="5"/>
        <end position="65"/>
    </location>
</feature>
<sequence length="276" mass="30535">MKPSAKSLILELLVASNGEPLQAREAIRACQLFGISPNNVRVALARLSAESLIAGAGRGSYRLGAEALQLSGELATWRSVEASLRPWNGDYLMVACAGLGRTDRLALRRRERALQMLGFQALDKGLYIRPDNLEANSAAVRQRLLTLGLEPEALVFVGAHFEAQQEARIRRLWDGQALTAGYLQTSRQLDAWRGTSNELEPDVAAREVFLLGSRAIRQVRFDPLLPEPMVDTAARQAFIDCVQRFVEHGQQIWRGLFDSAQTLPETLQRPAAGRVH</sequence>
<dbReference type="InterPro" id="IPR012906">
    <property type="entry name" value="PaaX-like_N"/>
</dbReference>
<gene>
    <name evidence="3" type="ORF">A9179_22090</name>
</gene>
<dbReference type="PANTHER" id="PTHR30319:SF1">
    <property type="entry name" value="TRANSCRIPTIONAL REPRESSOR PAAX"/>
    <property type="match status" value="1"/>
</dbReference>
<organism evidence="3 4">
    <name type="scientific">Aquipseudomonas alcaligenes</name>
    <name type="common">Pseudomonas alcaligenes</name>
    <dbReference type="NCBI Taxonomy" id="43263"/>
    <lineage>
        <taxon>Bacteria</taxon>
        <taxon>Pseudomonadati</taxon>
        <taxon>Pseudomonadota</taxon>
        <taxon>Gammaproteobacteria</taxon>
        <taxon>Pseudomonadales</taxon>
        <taxon>Pseudomonadaceae</taxon>
        <taxon>Aquipseudomonas</taxon>
    </lineage>
</organism>